<organism evidence="1">
    <name type="scientific">Manihot esculenta</name>
    <name type="common">Cassava</name>
    <name type="synonym">Jatropha manihot</name>
    <dbReference type="NCBI Taxonomy" id="3983"/>
    <lineage>
        <taxon>Eukaryota</taxon>
        <taxon>Viridiplantae</taxon>
        <taxon>Streptophyta</taxon>
        <taxon>Embryophyta</taxon>
        <taxon>Tracheophyta</taxon>
        <taxon>Spermatophyta</taxon>
        <taxon>Magnoliopsida</taxon>
        <taxon>eudicotyledons</taxon>
        <taxon>Gunneridae</taxon>
        <taxon>Pentapetalae</taxon>
        <taxon>rosids</taxon>
        <taxon>fabids</taxon>
        <taxon>Malpighiales</taxon>
        <taxon>Euphorbiaceae</taxon>
        <taxon>Crotonoideae</taxon>
        <taxon>Manihoteae</taxon>
        <taxon>Manihot</taxon>
    </lineage>
</organism>
<gene>
    <name evidence="1" type="ORF">MANES_17G119700</name>
</gene>
<evidence type="ECO:0000313" key="1">
    <source>
        <dbReference type="EMBL" id="OAY25786.1"/>
    </source>
</evidence>
<sequence length="95" mass="10030">MKDSKIRVVIFGCSLSFFHFSRISGFTSHSSSSSSFIVMGIGAFPFTWEWVACLVATRKGTDGGAVASDRGAMADVMVSFSAVCFDADGISVVSV</sequence>
<dbReference type="EMBL" id="CM004403">
    <property type="protein sequence ID" value="OAY25786.1"/>
    <property type="molecule type" value="Genomic_DNA"/>
</dbReference>
<reference evidence="1" key="1">
    <citation type="submission" date="2016-02" db="EMBL/GenBank/DDBJ databases">
        <title>WGS assembly of Manihot esculenta.</title>
        <authorList>
            <person name="Bredeson J.V."/>
            <person name="Prochnik S.E."/>
            <person name="Lyons J.B."/>
            <person name="Schmutz J."/>
            <person name="Grimwood J."/>
            <person name="Vrebalov J."/>
            <person name="Bart R.S."/>
            <person name="Amuge T."/>
            <person name="Ferguson M.E."/>
            <person name="Green R."/>
            <person name="Putnam N."/>
            <person name="Stites J."/>
            <person name="Rounsley S."/>
            <person name="Rokhsar D.S."/>
        </authorList>
    </citation>
    <scope>NUCLEOTIDE SEQUENCE [LARGE SCALE GENOMIC DNA]</scope>
    <source>
        <tissue evidence="1">Leaf</tissue>
    </source>
</reference>
<accession>A0A2C9U7B4</accession>
<proteinExistence type="predicted"/>
<protein>
    <submittedName>
        <fullName evidence="1">Uncharacterized protein</fullName>
    </submittedName>
</protein>
<dbReference type="AlphaFoldDB" id="A0A2C9U7B4"/>
<name>A0A2C9U7B4_MANES</name>